<accession>A0A1G7B2L7</accession>
<dbReference type="GO" id="GO:0008168">
    <property type="term" value="F:methyltransferase activity"/>
    <property type="evidence" value="ECO:0007669"/>
    <property type="project" value="UniProtKB-KW"/>
</dbReference>
<dbReference type="STRING" id="69960.SAMN05421720_104170"/>
<dbReference type="RefSeq" id="WP_092784521.1">
    <property type="nucleotide sequence ID" value="NZ_FNAP01000004.1"/>
</dbReference>
<dbReference type="Pfam" id="PF13649">
    <property type="entry name" value="Methyltransf_25"/>
    <property type="match status" value="1"/>
</dbReference>
<dbReference type="PANTHER" id="PTHR43861">
    <property type="entry name" value="TRANS-ACONITATE 2-METHYLTRANSFERASE-RELATED"/>
    <property type="match status" value="1"/>
</dbReference>
<proteinExistence type="predicted"/>
<sequence length="212" mass="23205">MTADFWDQRYADRKYVYGVEPNAFLTRQRHRLDRGMSVLAVADGEGRNGVWLASHGMRVHAVDYSAVALQKAMRLALDRGVTLRTTCADLTDWTWPTAAYDAVVCLFLHLGPEHRAAVHRAMAGALAPGGLLIMEAFHPAQLRYGTGGPPNAEMLYDPDTLAADFGGLLDIDVLEDGETDLDEGAHHQGRAHTTRLVGRAPMAETRPDATAR</sequence>
<gene>
    <name evidence="3" type="ORF">SAMN05421720_104170</name>
</gene>
<evidence type="ECO:0000313" key="4">
    <source>
        <dbReference type="Proteomes" id="UP000199412"/>
    </source>
</evidence>
<name>A0A1G7B2L7_9PROT</name>
<evidence type="ECO:0000313" key="3">
    <source>
        <dbReference type="EMBL" id="SDE20506.1"/>
    </source>
</evidence>
<dbReference type="SUPFAM" id="SSF53335">
    <property type="entry name" value="S-adenosyl-L-methionine-dependent methyltransferases"/>
    <property type="match status" value="1"/>
</dbReference>
<protein>
    <submittedName>
        <fullName evidence="3">Methyltransferase domain-containing protein</fullName>
    </submittedName>
</protein>
<dbReference type="EMBL" id="FNAP01000004">
    <property type="protein sequence ID" value="SDE20506.1"/>
    <property type="molecule type" value="Genomic_DNA"/>
</dbReference>
<dbReference type="OrthoDB" id="9786503at2"/>
<dbReference type="Gene3D" id="3.40.50.150">
    <property type="entry name" value="Vaccinia Virus protein VP39"/>
    <property type="match status" value="1"/>
</dbReference>
<evidence type="ECO:0000259" key="2">
    <source>
        <dbReference type="Pfam" id="PF13649"/>
    </source>
</evidence>
<dbReference type="GO" id="GO:0032259">
    <property type="term" value="P:methylation"/>
    <property type="evidence" value="ECO:0007669"/>
    <property type="project" value="UniProtKB-KW"/>
</dbReference>
<keyword evidence="1 3" id="KW-0808">Transferase</keyword>
<organism evidence="3 4">
    <name type="scientific">Rhodospira trueperi</name>
    <dbReference type="NCBI Taxonomy" id="69960"/>
    <lineage>
        <taxon>Bacteria</taxon>
        <taxon>Pseudomonadati</taxon>
        <taxon>Pseudomonadota</taxon>
        <taxon>Alphaproteobacteria</taxon>
        <taxon>Rhodospirillales</taxon>
        <taxon>Rhodospirillaceae</taxon>
        <taxon>Rhodospira</taxon>
    </lineage>
</organism>
<dbReference type="InterPro" id="IPR029063">
    <property type="entry name" value="SAM-dependent_MTases_sf"/>
</dbReference>
<dbReference type="CDD" id="cd02440">
    <property type="entry name" value="AdoMet_MTases"/>
    <property type="match status" value="1"/>
</dbReference>
<keyword evidence="3" id="KW-0489">Methyltransferase</keyword>
<dbReference type="PANTHER" id="PTHR43861:SF3">
    <property type="entry name" value="PUTATIVE (AFU_ORTHOLOGUE AFUA_2G14390)-RELATED"/>
    <property type="match status" value="1"/>
</dbReference>
<evidence type="ECO:0000256" key="1">
    <source>
        <dbReference type="ARBA" id="ARBA00022679"/>
    </source>
</evidence>
<dbReference type="InterPro" id="IPR041698">
    <property type="entry name" value="Methyltransf_25"/>
</dbReference>
<keyword evidence="4" id="KW-1185">Reference proteome</keyword>
<reference evidence="3 4" key="1">
    <citation type="submission" date="2016-10" db="EMBL/GenBank/DDBJ databases">
        <authorList>
            <person name="de Groot N.N."/>
        </authorList>
    </citation>
    <scope>NUCLEOTIDE SEQUENCE [LARGE SCALE GENOMIC DNA]</scope>
    <source>
        <strain evidence="3 4">ATCC 700224</strain>
    </source>
</reference>
<feature type="domain" description="Methyltransferase" evidence="2">
    <location>
        <begin position="38"/>
        <end position="130"/>
    </location>
</feature>
<dbReference type="AlphaFoldDB" id="A0A1G7B2L7"/>
<dbReference type="Proteomes" id="UP000199412">
    <property type="component" value="Unassembled WGS sequence"/>
</dbReference>